<dbReference type="AlphaFoldDB" id="A0A844ZB64"/>
<dbReference type="SUPFAM" id="SSF46785">
    <property type="entry name" value="Winged helix' DNA-binding domain"/>
    <property type="match status" value="1"/>
</dbReference>
<dbReference type="GO" id="GO:0003700">
    <property type="term" value="F:DNA-binding transcription factor activity"/>
    <property type="evidence" value="ECO:0007669"/>
    <property type="project" value="InterPro"/>
</dbReference>
<dbReference type="InterPro" id="IPR036388">
    <property type="entry name" value="WH-like_DNA-bd_sf"/>
</dbReference>
<dbReference type="EMBL" id="WTYW01000001">
    <property type="protein sequence ID" value="MXO84744.1"/>
    <property type="molecule type" value="Genomic_DNA"/>
</dbReference>
<dbReference type="OrthoDB" id="7594920at2"/>
<organism evidence="2 3">
    <name type="scientific">Parapontixanthobacter aurantiacus</name>
    <dbReference type="NCBI Taxonomy" id="1463599"/>
    <lineage>
        <taxon>Bacteria</taxon>
        <taxon>Pseudomonadati</taxon>
        <taxon>Pseudomonadota</taxon>
        <taxon>Alphaproteobacteria</taxon>
        <taxon>Sphingomonadales</taxon>
        <taxon>Erythrobacteraceae</taxon>
        <taxon>Parapontixanthobacter</taxon>
    </lineage>
</organism>
<evidence type="ECO:0000313" key="3">
    <source>
        <dbReference type="Proteomes" id="UP000433104"/>
    </source>
</evidence>
<evidence type="ECO:0000259" key="1">
    <source>
        <dbReference type="Pfam" id="PF13463"/>
    </source>
</evidence>
<sequence length="134" mass="14756">MGKRPMPDIATLHTAPAELSKLPSPGLIRRVIRQRQERSALFEADLFADPAWDMLLDLAAAHAEGQRVSVTSLCIASGVPTTTALRWIAQLTAKGLVEKVQDAIDRRRAFVRLTDRSIAAIARYFRNVEPAPAL</sequence>
<dbReference type="Gene3D" id="1.10.10.10">
    <property type="entry name" value="Winged helix-like DNA-binding domain superfamily/Winged helix DNA-binding domain"/>
    <property type="match status" value="1"/>
</dbReference>
<keyword evidence="3" id="KW-1185">Reference proteome</keyword>
<accession>A0A844ZB64</accession>
<gene>
    <name evidence="2" type="ORF">GRI38_01675</name>
</gene>
<evidence type="ECO:0000313" key="2">
    <source>
        <dbReference type="EMBL" id="MXO84744.1"/>
    </source>
</evidence>
<feature type="domain" description="HTH marR-type" evidence="1">
    <location>
        <begin position="79"/>
        <end position="116"/>
    </location>
</feature>
<name>A0A844ZB64_9SPHN</name>
<dbReference type="InterPro" id="IPR036390">
    <property type="entry name" value="WH_DNA-bd_sf"/>
</dbReference>
<dbReference type="InterPro" id="IPR000835">
    <property type="entry name" value="HTH_MarR-typ"/>
</dbReference>
<reference evidence="2 3" key="1">
    <citation type="submission" date="2019-12" db="EMBL/GenBank/DDBJ databases">
        <title>Genomic-based taxomic classification of the family Erythrobacteraceae.</title>
        <authorList>
            <person name="Xu L."/>
        </authorList>
    </citation>
    <scope>NUCLEOTIDE SEQUENCE [LARGE SCALE GENOMIC DNA]</scope>
    <source>
        <strain evidence="2 3">MCCC 1A09962</strain>
    </source>
</reference>
<protein>
    <submittedName>
        <fullName evidence="2">Winged helix DNA-binding protein</fullName>
    </submittedName>
</protein>
<comment type="caution">
    <text evidence="2">The sequence shown here is derived from an EMBL/GenBank/DDBJ whole genome shotgun (WGS) entry which is preliminary data.</text>
</comment>
<dbReference type="GO" id="GO:0003677">
    <property type="term" value="F:DNA binding"/>
    <property type="evidence" value="ECO:0007669"/>
    <property type="project" value="UniProtKB-KW"/>
</dbReference>
<keyword evidence="2" id="KW-0238">DNA-binding</keyword>
<dbReference type="Proteomes" id="UP000433104">
    <property type="component" value="Unassembled WGS sequence"/>
</dbReference>
<proteinExistence type="predicted"/>
<dbReference type="Pfam" id="PF13463">
    <property type="entry name" value="HTH_27"/>
    <property type="match status" value="1"/>
</dbReference>